<feature type="domain" description="Peptidase S26" evidence="3">
    <location>
        <begin position="21"/>
        <end position="76"/>
    </location>
</feature>
<dbReference type="InterPro" id="IPR000223">
    <property type="entry name" value="Pept_S26A_signal_pept_1"/>
</dbReference>
<dbReference type="GO" id="GO:0006465">
    <property type="term" value="P:signal peptide processing"/>
    <property type="evidence" value="ECO:0007669"/>
    <property type="project" value="InterPro"/>
</dbReference>
<keyword evidence="4" id="KW-0645">Protease</keyword>
<comment type="caution">
    <text evidence="4">The sequence shown here is derived from an EMBL/GenBank/DDBJ whole genome shotgun (WGS) entry which is preliminary data.</text>
</comment>
<sequence length="117" mass="13657">MHDDVRLVNMKELLLWGVRFRRRFRITGMSMTPLLKPGDEILIDPRAYRRHSPCVGDIVVARHPYRMDVRVIKRVAQVLNNDRYDLQGDNSIASTDSRSFGVVPRQHILGQVTSRFR</sequence>
<reference evidence="4 5" key="1">
    <citation type="submission" date="2017-10" db="EMBL/GenBank/DDBJ databases">
        <title>Novel microbial diversity and functional potential in the marine mammal oral microbiome.</title>
        <authorList>
            <person name="Dudek N.K."/>
            <person name="Sun C.L."/>
            <person name="Burstein D."/>
            <person name="Kantor R.S."/>
            <person name="Aliaga Goltsman D.S."/>
            <person name="Bik E.M."/>
            <person name="Thomas B.C."/>
            <person name="Banfield J.F."/>
            <person name="Relman D.A."/>
        </authorList>
    </citation>
    <scope>NUCLEOTIDE SEQUENCE [LARGE SCALE GENOMIC DNA]</scope>
    <source>
        <strain evidence="4">DOLJORAL78_47_16</strain>
    </source>
</reference>
<dbReference type="Proteomes" id="UP000230821">
    <property type="component" value="Unassembled WGS sequence"/>
</dbReference>
<dbReference type="AlphaFoldDB" id="A0A2G6KI31"/>
<dbReference type="PANTHER" id="PTHR43390">
    <property type="entry name" value="SIGNAL PEPTIDASE I"/>
    <property type="match status" value="1"/>
</dbReference>
<keyword evidence="4" id="KW-0378">Hydrolase</keyword>
<dbReference type="SUPFAM" id="SSF51306">
    <property type="entry name" value="LexA/Signal peptidase"/>
    <property type="match status" value="1"/>
</dbReference>
<dbReference type="PANTHER" id="PTHR43390:SF1">
    <property type="entry name" value="CHLOROPLAST PROCESSING PEPTIDASE"/>
    <property type="match status" value="1"/>
</dbReference>
<proteinExistence type="inferred from homology"/>
<feature type="active site" evidence="2">
    <location>
        <position position="30"/>
    </location>
</feature>
<dbReference type="Pfam" id="PF10502">
    <property type="entry name" value="Peptidase_S26"/>
    <property type="match status" value="2"/>
</dbReference>
<evidence type="ECO:0000256" key="1">
    <source>
        <dbReference type="ARBA" id="ARBA00009370"/>
    </source>
</evidence>
<dbReference type="InterPro" id="IPR014124">
    <property type="entry name" value="Pept_S26A_Sod_Ni_maturase"/>
</dbReference>
<evidence type="ECO:0000256" key="2">
    <source>
        <dbReference type="PIRSR" id="PIRSR600223-1"/>
    </source>
</evidence>
<dbReference type="GO" id="GO:0004252">
    <property type="term" value="F:serine-type endopeptidase activity"/>
    <property type="evidence" value="ECO:0007669"/>
    <property type="project" value="InterPro"/>
</dbReference>
<evidence type="ECO:0000313" key="4">
    <source>
        <dbReference type="EMBL" id="PIE35338.1"/>
    </source>
</evidence>
<organism evidence="4 5">
    <name type="scientific">candidate division KSB3 bacterium</name>
    <dbReference type="NCBI Taxonomy" id="2044937"/>
    <lineage>
        <taxon>Bacteria</taxon>
        <taxon>candidate division KSB3</taxon>
    </lineage>
</organism>
<evidence type="ECO:0000259" key="3">
    <source>
        <dbReference type="Pfam" id="PF10502"/>
    </source>
</evidence>
<dbReference type="GO" id="GO:0016020">
    <property type="term" value="C:membrane"/>
    <property type="evidence" value="ECO:0007669"/>
    <property type="project" value="InterPro"/>
</dbReference>
<dbReference type="NCBIfam" id="TIGR02754">
    <property type="entry name" value="sod_Ni_protease"/>
    <property type="match status" value="1"/>
</dbReference>
<dbReference type="InterPro" id="IPR036286">
    <property type="entry name" value="LexA/Signal_pep-like_sf"/>
</dbReference>
<feature type="domain" description="Peptidase S26" evidence="3">
    <location>
        <begin position="80"/>
        <end position="115"/>
    </location>
</feature>
<comment type="similarity">
    <text evidence="1">Belongs to the peptidase S26 family.</text>
</comment>
<dbReference type="CDD" id="cd06530">
    <property type="entry name" value="S26_SPase_I"/>
    <property type="match status" value="1"/>
</dbReference>
<dbReference type="InterPro" id="IPR019533">
    <property type="entry name" value="Peptidase_S26"/>
</dbReference>
<accession>A0A2G6KI31</accession>
<feature type="active site" evidence="2">
    <location>
        <position position="73"/>
    </location>
</feature>
<evidence type="ECO:0000313" key="5">
    <source>
        <dbReference type="Proteomes" id="UP000230821"/>
    </source>
</evidence>
<dbReference type="EMBL" id="PDSK01000046">
    <property type="protein sequence ID" value="PIE35338.1"/>
    <property type="molecule type" value="Genomic_DNA"/>
</dbReference>
<dbReference type="Gene3D" id="2.10.109.10">
    <property type="entry name" value="Umud Fragment, subunit A"/>
    <property type="match status" value="1"/>
</dbReference>
<gene>
    <name evidence="4" type="primary">sodX</name>
    <name evidence="4" type="ORF">CSA56_04480</name>
</gene>
<protein>
    <submittedName>
        <fullName evidence="4">Nickel-type superoxide dismutase maturation protease</fullName>
    </submittedName>
</protein>
<name>A0A2G6KI31_9BACT</name>